<name>A0AAF0QXZ9_SOLVR</name>
<dbReference type="AlphaFoldDB" id="A0AAF0QXZ9"/>
<gene>
    <name evidence="1" type="ORF">MTR67_024002</name>
</gene>
<protein>
    <submittedName>
        <fullName evidence="1">Uncharacterized protein</fullName>
    </submittedName>
</protein>
<sequence>MDQDGALPLQDAALNVNVPLNLFGFIGVADPARNMVAERDQEAQRDRVVAIAHCPRFEARSCLAPPFRGLTDPNIETAILASASNSLFPGNPPSSLALSQSSTTSIRWTI</sequence>
<dbReference type="EMBL" id="CP133616">
    <property type="protein sequence ID" value="WMV30617.1"/>
    <property type="molecule type" value="Genomic_DNA"/>
</dbReference>
<proteinExistence type="predicted"/>
<evidence type="ECO:0000313" key="2">
    <source>
        <dbReference type="Proteomes" id="UP001234989"/>
    </source>
</evidence>
<accession>A0AAF0QXZ9</accession>
<organism evidence="1 2">
    <name type="scientific">Solanum verrucosum</name>
    <dbReference type="NCBI Taxonomy" id="315347"/>
    <lineage>
        <taxon>Eukaryota</taxon>
        <taxon>Viridiplantae</taxon>
        <taxon>Streptophyta</taxon>
        <taxon>Embryophyta</taxon>
        <taxon>Tracheophyta</taxon>
        <taxon>Spermatophyta</taxon>
        <taxon>Magnoliopsida</taxon>
        <taxon>eudicotyledons</taxon>
        <taxon>Gunneridae</taxon>
        <taxon>Pentapetalae</taxon>
        <taxon>asterids</taxon>
        <taxon>lamiids</taxon>
        <taxon>Solanales</taxon>
        <taxon>Solanaceae</taxon>
        <taxon>Solanoideae</taxon>
        <taxon>Solaneae</taxon>
        <taxon>Solanum</taxon>
    </lineage>
</organism>
<evidence type="ECO:0000313" key="1">
    <source>
        <dbReference type="EMBL" id="WMV30617.1"/>
    </source>
</evidence>
<dbReference type="Proteomes" id="UP001234989">
    <property type="component" value="Chromosome 5"/>
</dbReference>
<reference evidence="1" key="1">
    <citation type="submission" date="2023-08" db="EMBL/GenBank/DDBJ databases">
        <title>A de novo genome assembly of Solanum verrucosum Schlechtendal, a Mexican diploid species geographically isolated from the other diploid A-genome species in potato relatives.</title>
        <authorList>
            <person name="Hosaka K."/>
        </authorList>
    </citation>
    <scope>NUCLEOTIDE SEQUENCE</scope>
    <source>
        <tissue evidence="1">Young leaves</tissue>
    </source>
</reference>
<keyword evidence="2" id="KW-1185">Reference proteome</keyword>